<keyword evidence="3" id="KW-1185">Reference proteome</keyword>
<feature type="domain" description="AP complex mu/sigma subunit" evidence="1">
    <location>
        <begin position="1"/>
        <end position="43"/>
    </location>
</feature>
<dbReference type="InterPro" id="IPR022775">
    <property type="entry name" value="AP_mu_sigma_su"/>
</dbReference>
<comment type="caution">
    <text evidence="2">The sequence shown here is derived from an EMBL/GenBank/DDBJ whole genome shotgun (WGS) entry which is preliminary data.</text>
</comment>
<evidence type="ECO:0000259" key="1">
    <source>
        <dbReference type="Pfam" id="PF01217"/>
    </source>
</evidence>
<dbReference type="AlphaFoldDB" id="A0A9N9EUM1"/>
<proteinExistence type="predicted"/>
<dbReference type="Gene3D" id="3.30.450.60">
    <property type="match status" value="1"/>
</dbReference>
<name>A0A9N9EUM1_9GLOM</name>
<evidence type="ECO:0000313" key="2">
    <source>
        <dbReference type="EMBL" id="CAG8690691.1"/>
    </source>
</evidence>
<organism evidence="2 3">
    <name type="scientific">Funneliformis caledonium</name>
    <dbReference type="NCBI Taxonomy" id="1117310"/>
    <lineage>
        <taxon>Eukaryota</taxon>
        <taxon>Fungi</taxon>
        <taxon>Fungi incertae sedis</taxon>
        <taxon>Mucoromycota</taxon>
        <taxon>Glomeromycotina</taxon>
        <taxon>Glomeromycetes</taxon>
        <taxon>Glomerales</taxon>
        <taxon>Glomeraceae</taxon>
        <taxon>Funneliformis</taxon>
    </lineage>
</organism>
<dbReference type="Pfam" id="PF01217">
    <property type="entry name" value="Clat_adaptor_s"/>
    <property type="match status" value="1"/>
</dbReference>
<sequence length="43" mass="5241">MRLKKWFQYFTDKEKTTLTTDLTTVILSRKRSMCNVLEYGEHK</sequence>
<dbReference type="EMBL" id="CAJVPQ010006903">
    <property type="protein sequence ID" value="CAG8690691.1"/>
    <property type="molecule type" value="Genomic_DNA"/>
</dbReference>
<accession>A0A9N9EUM1</accession>
<feature type="non-terminal residue" evidence="2">
    <location>
        <position position="43"/>
    </location>
</feature>
<evidence type="ECO:0000313" key="3">
    <source>
        <dbReference type="Proteomes" id="UP000789570"/>
    </source>
</evidence>
<reference evidence="2" key="1">
    <citation type="submission" date="2021-06" db="EMBL/GenBank/DDBJ databases">
        <authorList>
            <person name="Kallberg Y."/>
            <person name="Tangrot J."/>
            <person name="Rosling A."/>
        </authorList>
    </citation>
    <scope>NUCLEOTIDE SEQUENCE</scope>
    <source>
        <strain evidence="2">UK204</strain>
    </source>
</reference>
<protein>
    <submittedName>
        <fullName evidence="2">10887_t:CDS:1</fullName>
    </submittedName>
</protein>
<gene>
    <name evidence="2" type="ORF">FCALED_LOCUS12945</name>
</gene>
<dbReference type="Proteomes" id="UP000789570">
    <property type="component" value="Unassembled WGS sequence"/>
</dbReference>